<sequence length="198" mass="22105">MKKWSMVFVATLTATALVGCNQDEPQGETNQSPDTTNGGEQGDSTNNSNEMDDLGVYIDLNVALQEFEDAYPDASLTSVEFDTRAMLYEFEGMDDDTEYEMDIDATTQEITHQREEALDADDAAGIEREEEGFSFEGLITLDEAVDLAREEVAGELRSWALDRDNSRTIYDVTMDVEGNEHEVKIDAETSEIIEVDKD</sequence>
<dbReference type="Pfam" id="PF03413">
    <property type="entry name" value="PepSY"/>
    <property type="match status" value="2"/>
</dbReference>
<protein>
    <submittedName>
        <fullName evidence="3">Membrane protein YkoI</fullName>
    </submittedName>
</protein>
<feature type="domain" description="PepSY" evidence="2">
    <location>
        <begin position="61"/>
        <end position="111"/>
    </location>
</feature>
<dbReference type="PROSITE" id="PS51257">
    <property type="entry name" value="PROKAR_LIPOPROTEIN"/>
    <property type="match status" value="1"/>
</dbReference>
<feature type="region of interest" description="Disordered" evidence="1">
    <location>
        <begin position="20"/>
        <end position="52"/>
    </location>
</feature>
<accession>A0ABS2SVR9</accession>
<reference evidence="3" key="1">
    <citation type="submission" date="2021-01" db="EMBL/GenBank/DDBJ databases">
        <title>Genomic Encyclopedia of Type Strains, Phase IV (KMG-IV): sequencing the most valuable type-strain genomes for metagenomic binning, comparative biology and taxonomic classification.</title>
        <authorList>
            <person name="Goeker M."/>
        </authorList>
    </citation>
    <scope>NUCLEOTIDE SEQUENCE</scope>
    <source>
        <strain evidence="3">DSM 21943</strain>
    </source>
</reference>
<feature type="compositionally biased region" description="Polar residues" evidence="1">
    <location>
        <begin position="23"/>
        <end position="49"/>
    </location>
</feature>
<dbReference type="Gene3D" id="3.10.450.40">
    <property type="match status" value="2"/>
</dbReference>
<gene>
    <name evidence="3" type="ORF">JOC54_002586</name>
</gene>
<dbReference type="RefSeq" id="WP_204466586.1">
    <property type="nucleotide sequence ID" value="NZ_JAFBCV010000007.1"/>
</dbReference>
<proteinExistence type="predicted"/>
<feature type="domain" description="PepSY" evidence="2">
    <location>
        <begin position="139"/>
        <end position="195"/>
    </location>
</feature>
<dbReference type="EMBL" id="JAFBCV010000007">
    <property type="protein sequence ID" value="MBM7839315.1"/>
    <property type="molecule type" value="Genomic_DNA"/>
</dbReference>
<evidence type="ECO:0000313" key="4">
    <source>
        <dbReference type="Proteomes" id="UP001179280"/>
    </source>
</evidence>
<keyword evidence="4" id="KW-1185">Reference proteome</keyword>
<organism evidence="3 4">
    <name type="scientific">Shouchella xiaoxiensis</name>
    <dbReference type="NCBI Taxonomy" id="766895"/>
    <lineage>
        <taxon>Bacteria</taxon>
        <taxon>Bacillati</taxon>
        <taxon>Bacillota</taxon>
        <taxon>Bacilli</taxon>
        <taxon>Bacillales</taxon>
        <taxon>Bacillaceae</taxon>
        <taxon>Shouchella</taxon>
    </lineage>
</organism>
<evidence type="ECO:0000313" key="3">
    <source>
        <dbReference type="EMBL" id="MBM7839315.1"/>
    </source>
</evidence>
<name>A0ABS2SVR9_9BACI</name>
<comment type="caution">
    <text evidence="3">The sequence shown here is derived from an EMBL/GenBank/DDBJ whole genome shotgun (WGS) entry which is preliminary data.</text>
</comment>
<evidence type="ECO:0000256" key="1">
    <source>
        <dbReference type="SAM" id="MobiDB-lite"/>
    </source>
</evidence>
<dbReference type="InterPro" id="IPR025711">
    <property type="entry name" value="PepSY"/>
</dbReference>
<evidence type="ECO:0000259" key="2">
    <source>
        <dbReference type="Pfam" id="PF03413"/>
    </source>
</evidence>
<dbReference type="Proteomes" id="UP001179280">
    <property type="component" value="Unassembled WGS sequence"/>
</dbReference>